<gene>
    <name evidence="2" type="ORF">WHR41_03070</name>
</gene>
<dbReference type="Gene3D" id="3.60.15.10">
    <property type="entry name" value="Ribonuclease Z/Hydroxyacylglutathione hydrolase-like"/>
    <property type="match status" value="1"/>
</dbReference>
<dbReference type="InterPro" id="IPR036866">
    <property type="entry name" value="RibonucZ/Hydroxyglut_hydro"/>
</dbReference>
<dbReference type="EMBL" id="JAAQHG020000007">
    <property type="protein sequence ID" value="KAL1588560.1"/>
    <property type="molecule type" value="Genomic_DNA"/>
</dbReference>
<dbReference type="CDD" id="cd07735">
    <property type="entry name" value="class_II_PDE_MBL-fold"/>
    <property type="match status" value="1"/>
</dbReference>
<dbReference type="GO" id="GO:1902660">
    <property type="term" value="P:negative regulation of glucose mediated signaling pathway"/>
    <property type="evidence" value="ECO:0007669"/>
    <property type="project" value="TreeGrafter"/>
</dbReference>
<protein>
    <submittedName>
        <fullName evidence="2">Uncharacterized protein</fullName>
    </submittedName>
</protein>
<dbReference type="RefSeq" id="XP_069231665.1">
    <property type="nucleotide sequence ID" value="XM_069371676.1"/>
</dbReference>
<feature type="region of interest" description="Disordered" evidence="1">
    <location>
        <begin position="1"/>
        <end position="42"/>
    </location>
</feature>
<dbReference type="GO" id="GO:0047555">
    <property type="term" value="F:3',5'-cyclic-GMP phosphodiesterase activity"/>
    <property type="evidence" value="ECO:0007669"/>
    <property type="project" value="TreeGrafter"/>
</dbReference>
<dbReference type="SUPFAM" id="SSF56281">
    <property type="entry name" value="Metallo-hydrolase/oxidoreductase"/>
    <property type="match status" value="1"/>
</dbReference>
<dbReference type="PANTHER" id="PTHR28283">
    <property type="entry name" value="3',5'-CYCLIC-NUCLEOTIDE PHOSPHODIESTERASE 1"/>
    <property type="match status" value="1"/>
</dbReference>
<dbReference type="GO" id="GO:0004115">
    <property type="term" value="F:3',5'-cyclic-AMP phosphodiesterase activity"/>
    <property type="evidence" value="ECO:0007669"/>
    <property type="project" value="InterPro"/>
</dbReference>
<feature type="compositionally biased region" description="Acidic residues" evidence="1">
    <location>
        <begin position="256"/>
        <end position="266"/>
    </location>
</feature>
<dbReference type="PRINTS" id="PR00388">
    <property type="entry name" value="PDIESTERASE2"/>
</dbReference>
<feature type="compositionally biased region" description="Polar residues" evidence="1">
    <location>
        <begin position="425"/>
        <end position="478"/>
    </location>
</feature>
<evidence type="ECO:0000256" key="1">
    <source>
        <dbReference type="SAM" id="MobiDB-lite"/>
    </source>
</evidence>
<dbReference type="GO" id="GO:0006198">
    <property type="term" value="P:cAMP catabolic process"/>
    <property type="evidence" value="ECO:0007669"/>
    <property type="project" value="InterPro"/>
</dbReference>
<feature type="compositionally biased region" description="Basic and acidic residues" evidence="1">
    <location>
        <begin position="224"/>
        <end position="233"/>
    </location>
</feature>
<feature type="compositionally biased region" description="Basic and acidic residues" evidence="1">
    <location>
        <begin position="124"/>
        <end position="141"/>
    </location>
</feature>
<reference evidence="2 3" key="1">
    <citation type="journal article" date="2020" name="Microbiol. Resour. Announc.">
        <title>Draft Genome Sequence of a Cladosporium Species Isolated from the Mesophotic Ascidian Didemnum maculosum.</title>
        <authorList>
            <person name="Gioti A."/>
            <person name="Siaperas R."/>
            <person name="Nikolaivits E."/>
            <person name="Le Goff G."/>
            <person name="Ouazzani J."/>
            <person name="Kotoulas G."/>
            <person name="Topakas E."/>
        </authorList>
    </citation>
    <scope>NUCLEOTIDE SEQUENCE [LARGE SCALE GENOMIC DNA]</scope>
    <source>
        <strain evidence="2 3">TM138-S3</strain>
    </source>
</reference>
<feature type="compositionally biased region" description="Low complexity" evidence="1">
    <location>
        <begin position="654"/>
        <end position="668"/>
    </location>
</feature>
<dbReference type="Pfam" id="PF02112">
    <property type="entry name" value="PDEase_II"/>
    <property type="match status" value="2"/>
</dbReference>
<dbReference type="Proteomes" id="UP000803884">
    <property type="component" value="Unassembled WGS sequence"/>
</dbReference>
<feature type="compositionally biased region" description="Polar residues" evidence="1">
    <location>
        <begin position="633"/>
        <end position="643"/>
    </location>
</feature>
<organism evidence="2 3">
    <name type="scientific">Cladosporium halotolerans</name>
    <dbReference type="NCBI Taxonomy" id="1052096"/>
    <lineage>
        <taxon>Eukaryota</taxon>
        <taxon>Fungi</taxon>
        <taxon>Dikarya</taxon>
        <taxon>Ascomycota</taxon>
        <taxon>Pezizomycotina</taxon>
        <taxon>Dothideomycetes</taxon>
        <taxon>Dothideomycetidae</taxon>
        <taxon>Cladosporiales</taxon>
        <taxon>Cladosporiaceae</taxon>
        <taxon>Cladosporium</taxon>
    </lineage>
</organism>
<dbReference type="InterPro" id="IPR000396">
    <property type="entry name" value="Pdiesterase2"/>
</dbReference>
<dbReference type="AlphaFoldDB" id="A0AB34KYB1"/>
<dbReference type="GeneID" id="96004514"/>
<feature type="compositionally biased region" description="Polar residues" evidence="1">
    <location>
        <begin position="239"/>
        <end position="254"/>
    </location>
</feature>
<comment type="caution">
    <text evidence="2">The sequence shown here is derived from an EMBL/GenBank/DDBJ whole genome shotgun (WGS) entry which is preliminary data.</text>
</comment>
<feature type="compositionally biased region" description="Basic and acidic residues" evidence="1">
    <location>
        <begin position="597"/>
        <end position="607"/>
    </location>
</feature>
<feature type="region of interest" description="Disordered" evidence="1">
    <location>
        <begin position="586"/>
        <end position="689"/>
    </location>
</feature>
<evidence type="ECO:0000313" key="2">
    <source>
        <dbReference type="EMBL" id="KAL1588560.1"/>
    </source>
</evidence>
<feature type="region of interest" description="Disordered" evidence="1">
    <location>
        <begin position="224"/>
        <end position="272"/>
    </location>
</feature>
<feature type="region of interest" description="Disordered" evidence="1">
    <location>
        <begin position="412"/>
        <end position="478"/>
    </location>
</feature>
<proteinExistence type="predicted"/>
<sequence>MSSRDRRTSLRTALQRLGLDVAPRGPPLQLERNGQNGPGTEEWDRVSCAACDTIPRARYAVLGEPTRATLSPTSIQAPDVRANTSPTAAVCPSEPQLHTPETVHRLHTCQSPRRWPPRSMNNASEREVASSDRDTAPRHSVDGISATSLGKRGRGNRGPRKPALQVVCLGASGGPSEENVTAFLVRSIATDWAKGSVLAVDAGSHLAPITRIVERDFALTKEKAAADDRREAARGAQTPGLSQDLARTSLSPTQDAEVDTESSDAEDTPKPEPMFMTHGPFAGMKLPHATPRANALHLLQLYISTYLITHPHLDHISGFAINTAAFHATSKPKTLAALPSTVDAVKRHIFNDVIWPNLSDEDGGVGFVTFQRLKEGGDPMVGEGEGRGYIEVCDGLGAKAFKVNHGVCTKSPPAHQHRGSIPNIADTNHGGSADLTAQNLPRSLSFNQQSQFSTPGTPGLNPRSSFHNNQSPNMHPQESSCVVDSTAYFVRDSETGREVLIFGDVEPDALSLTPRNYIIWAESAKKIANGSLTGIFVECSYKDSQSDEYLFGHLAPRHLITELGALAGLVREARIQMDHEDRLIKKRKRSGISSGEVARHAVGESEKKRSRSLAGRTISQNYRRRSEPDHSAPGTSPMQVSSGPPSPADQSHYMASDSAADAPMSPMSTSHPQSPNQARPHFGPNGLSKANTFDVGRSYTHDAGNWDLPLKGLKVVIIHVKDTFKDGPYVGDTILEELNAHEQALQEDGKGLGCEFIISKSGESYWL</sequence>
<keyword evidence="3" id="KW-1185">Reference proteome</keyword>
<feature type="compositionally biased region" description="Basic residues" evidence="1">
    <location>
        <begin position="151"/>
        <end position="160"/>
    </location>
</feature>
<evidence type="ECO:0000313" key="3">
    <source>
        <dbReference type="Proteomes" id="UP000803884"/>
    </source>
</evidence>
<dbReference type="PANTHER" id="PTHR28283:SF1">
    <property type="entry name" value="3',5'-CYCLIC-NUCLEOTIDE PHOSPHODIESTERASE 1"/>
    <property type="match status" value="1"/>
</dbReference>
<feature type="region of interest" description="Disordered" evidence="1">
    <location>
        <begin position="104"/>
        <end position="161"/>
    </location>
</feature>
<accession>A0AB34KYB1</accession>
<name>A0AB34KYB1_9PEZI</name>